<dbReference type="EMBL" id="JAPMOS010000002">
    <property type="protein sequence ID" value="KAJ4462618.1"/>
    <property type="molecule type" value="Genomic_DNA"/>
</dbReference>
<dbReference type="SMART" id="SM00220">
    <property type="entry name" value="S_TKc"/>
    <property type="match status" value="1"/>
</dbReference>
<dbReference type="CDD" id="cd14134">
    <property type="entry name" value="PKc_CLK"/>
    <property type="match status" value="1"/>
</dbReference>
<dbReference type="InterPro" id="IPR000719">
    <property type="entry name" value="Prot_kinase_dom"/>
</dbReference>
<feature type="domain" description="Protein kinase" evidence="7">
    <location>
        <begin position="21"/>
        <end position="369"/>
    </location>
</feature>
<feature type="compositionally biased region" description="Basic and acidic residues" evidence="6">
    <location>
        <begin position="567"/>
        <end position="596"/>
    </location>
</feature>
<proteinExistence type="predicted"/>
<keyword evidence="2" id="KW-0808">Transferase</keyword>
<keyword evidence="9" id="KW-1185">Reference proteome</keyword>
<keyword evidence="4 8" id="KW-0418">Kinase</keyword>
<evidence type="ECO:0000313" key="8">
    <source>
        <dbReference type="EMBL" id="KAJ4462618.1"/>
    </source>
</evidence>
<dbReference type="InterPro" id="IPR008271">
    <property type="entry name" value="Ser/Thr_kinase_AS"/>
</dbReference>
<evidence type="ECO:0000259" key="7">
    <source>
        <dbReference type="PROSITE" id="PS50011"/>
    </source>
</evidence>
<evidence type="ECO:0000313" key="9">
    <source>
        <dbReference type="Proteomes" id="UP001141327"/>
    </source>
</evidence>
<keyword evidence="1" id="KW-0723">Serine/threonine-protein kinase</keyword>
<comment type="caution">
    <text evidence="8">The sequence shown here is derived from an EMBL/GenBank/DDBJ whole genome shotgun (WGS) entry which is preliminary data.</text>
</comment>
<dbReference type="Gene3D" id="3.30.200.20">
    <property type="entry name" value="Phosphorylase Kinase, domain 1"/>
    <property type="match status" value="1"/>
</dbReference>
<reference evidence="8" key="1">
    <citation type="journal article" date="2022" name="bioRxiv">
        <title>Genomics of Preaxostyla Flagellates Illuminates Evolutionary Transitions and the Path Towards Mitochondrial Loss.</title>
        <authorList>
            <person name="Novak L.V.F."/>
            <person name="Treitli S.C."/>
            <person name="Pyrih J."/>
            <person name="Halakuc P."/>
            <person name="Pipaliya S.V."/>
            <person name="Vacek V."/>
            <person name="Brzon O."/>
            <person name="Soukal P."/>
            <person name="Eme L."/>
            <person name="Dacks J.B."/>
            <person name="Karnkowska A."/>
            <person name="Elias M."/>
            <person name="Hampl V."/>
        </authorList>
    </citation>
    <scope>NUCLEOTIDE SEQUENCE</scope>
    <source>
        <strain evidence="8">RCP-MX</strain>
    </source>
</reference>
<feature type="region of interest" description="Disordered" evidence="6">
    <location>
        <begin position="473"/>
        <end position="646"/>
    </location>
</feature>
<feature type="compositionally biased region" description="Basic and acidic residues" evidence="6">
    <location>
        <begin position="491"/>
        <end position="504"/>
    </location>
</feature>
<evidence type="ECO:0000256" key="6">
    <source>
        <dbReference type="SAM" id="MobiDB-lite"/>
    </source>
</evidence>
<dbReference type="InterPro" id="IPR011009">
    <property type="entry name" value="Kinase-like_dom_sf"/>
</dbReference>
<keyword evidence="5" id="KW-0067">ATP-binding</keyword>
<dbReference type="PROSITE" id="PS00108">
    <property type="entry name" value="PROTEIN_KINASE_ST"/>
    <property type="match status" value="1"/>
</dbReference>
<organism evidence="8 9">
    <name type="scientific">Paratrimastix pyriformis</name>
    <dbReference type="NCBI Taxonomy" id="342808"/>
    <lineage>
        <taxon>Eukaryota</taxon>
        <taxon>Metamonada</taxon>
        <taxon>Preaxostyla</taxon>
        <taxon>Paratrimastigidae</taxon>
        <taxon>Paratrimastix</taxon>
    </lineage>
</organism>
<dbReference type="Pfam" id="PF00069">
    <property type="entry name" value="Pkinase"/>
    <property type="match status" value="2"/>
</dbReference>
<dbReference type="SUPFAM" id="SSF56112">
    <property type="entry name" value="Protein kinase-like (PK-like)"/>
    <property type="match status" value="1"/>
</dbReference>
<dbReference type="Proteomes" id="UP001141327">
    <property type="component" value="Unassembled WGS sequence"/>
</dbReference>
<dbReference type="PROSITE" id="PS50011">
    <property type="entry name" value="PROTEIN_KINASE_DOM"/>
    <property type="match status" value="1"/>
</dbReference>
<dbReference type="InterPro" id="IPR051175">
    <property type="entry name" value="CLK_kinases"/>
</dbReference>
<dbReference type="Gene3D" id="1.10.510.10">
    <property type="entry name" value="Transferase(Phosphotransferase) domain 1"/>
    <property type="match status" value="2"/>
</dbReference>
<dbReference type="PANTHER" id="PTHR45646">
    <property type="entry name" value="SERINE/THREONINE-PROTEIN KINASE DOA-RELATED"/>
    <property type="match status" value="1"/>
</dbReference>
<keyword evidence="3" id="KW-0547">Nucleotide-binding</keyword>
<protein>
    <submittedName>
        <fullName evidence="8">Serine/threonine-protein kinase AFC2</fullName>
    </submittedName>
</protein>
<name>A0ABQ8UW12_9EUKA</name>
<dbReference type="GO" id="GO:0016301">
    <property type="term" value="F:kinase activity"/>
    <property type="evidence" value="ECO:0007669"/>
    <property type="project" value="UniProtKB-KW"/>
</dbReference>
<dbReference type="PANTHER" id="PTHR45646:SF11">
    <property type="entry name" value="SERINE_THREONINE-PROTEIN KINASE DOA"/>
    <property type="match status" value="1"/>
</dbReference>
<evidence type="ECO:0000256" key="2">
    <source>
        <dbReference type="ARBA" id="ARBA00022679"/>
    </source>
</evidence>
<evidence type="ECO:0000256" key="4">
    <source>
        <dbReference type="ARBA" id="ARBA00022777"/>
    </source>
</evidence>
<evidence type="ECO:0000256" key="3">
    <source>
        <dbReference type="ARBA" id="ARBA00022741"/>
    </source>
</evidence>
<evidence type="ECO:0000256" key="1">
    <source>
        <dbReference type="ARBA" id="ARBA00022527"/>
    </source>
</evidence>
<feature type="compositionally biased region" description="Basic and acidic residues" evidence="6">
    <location>
        <begin position="538"/>
        <end position="554"/>
    </location>
</feature>
<evidence type="ECO:0000256" key="5">
    <source>
        <dbReference type="ARBA" id="ARBA00022840"/>
    </source>
</evidence>
<accession>A0ABQ8UW12</accession>
<gene>
    <name evidence="8" type="ORF">PAPYR_610</name>
</gene>
<sequence>MGQDEEGHFLYTVGQNLTPRYKIMKSFGEGTFGKVVQCWDRQTQSYCAVKVVRSVPKYSDAAKIEIDILEDLRRHGTDLQSCVVHLIDHFEFEGHVCMVFEELGPSLYDWLRKNHYRGFTLPLVRDFARQILNTLALLEERCELVHTDLKPENILLVGREFFEEPQQYAAPMRYPKDPTIKMIDFGSATYEHQHHTSIICTRHYRPPEVILECTVRWVRVRVCVHECRVSDINQTPPFIKSPACLGWSFPADIWSVGCILTELFTGDALFQTHENLEHLALFEKVLGPLPKDMIQRCGRHHSEKYFREGRLAWPEMASGKDSLKAVTRQPRLEELISPTTPLYDLVRGLLAYDPSQRLTARQALHHPFFSADLVGNLLCEHCHHWLLLHHHNLSRPGNATHSAAPAGSCRQPALVALEKFHHLLGGQFGQLPVHPTAAIHAGNALFPSAVPVPVGPSPSPGCDIVRAATGITPHVLPSPHHPHPYPSYRADSYERRDGSYERPPTRTPSRGSIPHELAPPPRVWSRHGIPAVDQQHGSPDKHRPPSPRDAEALHRPRGRSPGQFDEEQPHRARYESPQKHGNPELPEWEDRWRPDIPPELDEIEPPPPDHRNQEEADEADFVPVCVPDPHPLATLPSSDFLITPAK</sequence>